<dbReference type="SUPFAM" id="SSF50022">
    <property type="entry name" value="ISP domain"/>
    <property type="match status" value="1"/>
</dbReference>
<feature type="domain" description="Rieske" evidence="6">
    <location>
        <begin position="19"/>
        <end position="79"/>
    </location>
</feature>
<keyword evidence="4" id="KW-0411">Iron-sulfur</keyword>
<evidence type="ECO:0000256" key="2">
    <source>
        <dbReference type="ARBA" id="ARBA00022723"/>
    </source>
</evidence>
<evidence type="ECO:0000256" key="4">
    <source>
        <dbReference type="ARBA" id="ARBA00023014"/>
    </source>
</evidence>
<gene>
    <name evidence="8" type="primary">RFESD</name>
</gene>
<dbReference type="Pfam" id="PF22543">
    <property type="entry name" value="Rieske_4"/>
    <property type="match status" value="1"/>
</dbReference>
<dbReference type="CDD" id="cd03467">
    <property type="entry name" value="Rieske"/>
    <property type="match status" value="1"/>
</dbReference>
<dbReference type="InterPro" id="IPR054716">
    <property type="entry name" value="Sol_Rieske_ferrdox_dom"/>
</dbReference>
<dbReference type="PANTHER" id="PTHR21496:SF0">
    <property type="entry name" value="RIESKE DOMAIN-CONTAINING PROTEIN"/>
    <property type="match status" value="1"/>
</dbReference>
<keyword evidence="3" id="KW-0408">Iron</keyword>
<evidence type="ECO:0000313" key="8">
    <source>
        <dbReference type="RefSeq" id="XP_070650154.1"/>
    </source>
</evidence>
<dbReference type="RefSeq" id="XP_070650154.1">
    <property type="nucleotide sequence ID" value="XM_070794053.1"/>
</dbReference>
<dbReference type="PROSITE" id="PS51296">
    <property type="entry name" value="RIESKE"/>
    <property type="match status" value="1"/>
</dbReference>
<dbReference type="PANTHER" id="PTHR21496">
    <property type="entry name" value="FERREDOXIN-RELATED"/>
    <property type="match status" value="1"/>
</dbReference>
<dbReference type="InterPro" id="IPR017941">
    <property type="entry name" value="Rieske_2Fe-2S"/>
</dbReference>
<proteinExistence type="predicted"/>
<name>A0ABM4SQT6_BOSIN</name>
<dbReference type="InterPro" id="IPR036922">
    <property type="entry name" value="Rieske_2Fe-2S_sf"/>
</dbReference>
<keyword evidence="7" id="KW-1185">Reference proteome</keyword>
<dbReference type="Proteomes" id="UP001652663">
    <property type="component" value="Chromosome 7"/>
</dbReference>
<accession>A0ABM4SQT6</accession>
<evidence type="ECO:0000256" key="5">
    <source>
        <dbReference type="ARBA" id="ARBA00034078"/>
    </source>
</evidence>
<reference evidence="8" key="1">
    <citation type="submission" date="2025-08" db="UniProtKB">
        <authorList>
            <consortium name="RefSeq"/>
        </authorList>
    </citation>
    <scope>IDENTIFICATION</scope>
    <source>
        <tissue evidence="8">Blood</tissue>
    </source>
</reference>
<evidence type="ECO:0000313" key="7">
    <source>
        <dbReference type="Proteomes" id="UP001652663"/>
    </source>
</evidence>
<organism evidence="7 8">
    <name type="scientific">Bos indicus</name>
    <name type="common">Zebu</name>
    <dbReference type="NCBI Taxonomy" id="9915"/>
    <lineage>
        <taxon>Eukaryota</taxon>
        <taxon>Metazoa</taxon>
        <taxon>Chordata</taxon>
        <taxon>Craniata</taxon>
        <taxon>Vertebrata</taxon>
        <taxon>Euteleostomi</taxon>
        <taxon>Mammalia</taxon>
        <taxon>Eutheria</taxon>
        <taxon>Laurasiatheria</taxon>
        <taxon>Artiodactyla</taxon>
        <taxon>Ruminantia</taxon>
        <taxon>Pecora</taxon>
        <taxon>Bovidae</taxon>
        <taxon>Bovinae</taxon>
        <taxon>Bos</taxon>
    </lineage>
</organism>
<sequence>MDPGGSEQDPEMKEQYASVYVGREEDIKRSERITAVVHDREVVIFYHKGEFHAMDIRCYHSGGPLHLGEIEDVAPENNCKSSCDHEEKVSLRMESTQRNLNQEMSQRKKEDPEGIVYYIQLCLKASQLWVV</sequence>
<keyword evidence="2" id="KW-0479">Metal-binding</keyword>
<evidence type="ECO:0000256" key="1">
    <source>
        <dbReference type="ARBA" id="ARBA00022714"/>
    </source>
</evidence>
<evidence type="ECO:0000259" key="6">
    <source>
        <dbReference type="PROSITE" id="PS51296"/>
    </source>
</evidence>
<protein>
    <submittedName>
        <fullName evidence="8">Rieske domain-containing protein isoform X2</fullName>
    </submittedName>
</protein>
<keyword evidence="1" id="KW-0001">2Fe-2S</keyword>
<dbReference type="GeneID" id="109562340"/>
<dbReference type="Gene3D" id="2.102.10.10">
    <property type="entry name" value="Rieske [2Fe-2S] iron-sulphur domain"/>
    <property type="match status" value="1"/>
</dbReference>
<evidence type="ECO:0000256" key="3">
    <source>
        <dbReference type="ARBA" id="ARBA00023004"/>
    </source>
</evidence>
<comment type="cofactor">
    <cofactor evidence="5">
        <name>[2Fe-2S] cluster</name>
        <dbReference type="ChEBI" id="CHEBI:190135"/>
    </cofactor>
</comment>